<dbReference type="InterPro" id="IPR009228">
    <property type="entry name" value="Capsid_scaffold_GpO"/>
</dbReference>
<dbReference type="OrthoDB" id="5625143at2"/>
<gene>
    <name evidence="2" type="ORF">Dpoa569_0001399</name>
</gene>
<feature type="region of interest" description="Disordered" evidence="1">
    <location>
        <begin position="256"/>
        <end position="279"/>
    </location>
</feature>
<reference evidence="2 3" key="1">
    <citation type="journal article" date="2019" name="Environ. Microbiol.">
        <title>The phytopathogenic nature of Dickeya aquatica 174/2 and the dynamic early evolution of Dickeya pathogenicity.</title>
        <authorList>
            <person name="Duprey A."/>
            <person name="Taib N."/>
            <person name="Leonard S."/>
            <person name="Garin T."/>
            <person name="Flandrois J.P."/>
            <person name="Nasser W."/>
            <person name="Brochier-Armanet C."/>
            <person name="Reverchon S."/>
        </authorList>
    </citation>
    <scope>NUCLEOTIDE SEQUENCE [LARGE SCALE GENOMIC DNA]</scope>
    <source>
        <strain evidence="2 3">NCPPB 569</strain>
    </source>
</reference>
<dbReference type="Proteomes" id="UP000320591">
    <property type="component" value="Chromosome"/>
</dbReference>
<evidence type="ECO:0000256" key="1">
    <source>
        <dbReference type="SAM" id="MobiDB-lite"/>
    </source>
</evidence>
<organism evidence="2 3">
    <name type="scientific">Dickeya poaceiphila</name>
    <dbReference type="NCBI Taxonomy" id="568768"/>
    <lineage>
        <taxon>Bacteria</taxon>
        <taxon>Pseudomonadati</taxon>
        <taxon>Pseudomonadota</taxon>
        <taxon>Gammaproteobacteria</taxon>
        <taxon>Enterobacterales</taxon>
        <taxon>Pectobacteriaceae</taxon>
        <taxon>Dickeya</taxon>
    </lineage>
</organism>
<name>A0A5B8I4U2_9GAMM</name>
<sequence length="279" mass="30433">MSGTAKPTRKKFRVAVSGSTVDGREIGRDHLYAMAESYNPQVYGARVNVEHILSPYPGSDFSAMGDVIALSAEDITDGPLKGRAALYAEIEPTERMKQLTGEGKKIYSSIEIDPQFAATGKPYLRGLAMTDTPASLGTDRLKFAAQQRAQVQAFNNLPGEPVMFTEAMEAELVELSEQHSDEGKQWFSRVMGIIGKGRKSDSEQFNQMREAVENVAQSHADLLDSFNTLKTQQQQDSRTIQTLTSELAALTQKLATQDNSYSQRPAASGGNSGAQLADF</sequence>
<dbReference type="AlphaFoldDB" id="A0A5B8I4U2"/>
<evidence type="ECO:0000313" key="3">
    <source>
        <dbReference type="Proteomes" id="UP000320591"/>
    </source>
</evidence>
<accession>A0A5B8I4U2</accession>
<feature type="compositionally biased region" description="Polar residues" evidence="1">
    <location>
        <begin position="256"/>
        <end position="265"/>
    </location>
</feature>
<dbReference type="STRING" id="568768.GCA_000406125_02463"/>
<dbReference type="Pfam" id="PF05929">
    <property type="entry name" value="Phage_GPO"/>
    <property type="match status" value="1"/>
</dbReference>
<proteinExistence type="predicted"/>
<dbReference type="EMBL" id="CP042220">
    <property type="protein sequence ID" value="QDX29601.1"/>
    <property type="molecule type" value="Genomic_DNA"/>
</dbReference>
<keyword evidence="3" id="KW-1185">Reference proteome</keyword>
<dbReference type="RefSeq" id="WP_042871376.1">
    <property type="nucleotide sequence ID" value="NZ_CM001975.1"/>
</dbReference>
<protein>
    <submittedName>
        <fullName evidence="2">GPO family capsid scaffolding protein</fullName>
    </submittedName>
</protein>
<evidence type="ECO:0000313" key="2">
    <source>
        <dbReference type="EMBL" id="QDX29601.1"/>
    </source>
</evidence>
<dbReference type="KEGG" id="dic:Dpoa569_0001399"/>